<keyword evidence="6" id="KW-0597">Phosphoprotein</keyword>
<evidence type="ECO:0000256" key="1">
    <source>
        <dbReference type="ARBA" id="ARBA00001823"/>
    </source>
</evidence>
<evidence type="ECO:0000256" key="2">
    <source>
        <dbReference type="ARBA" id="ARBA00012121"/>
    </source>
</evidence>
<dbReference type="CDD" id="cd02027">
    <property type="entry name" value="APSK"/>
    <property type="match status" value="1"/>
</dbReference>
<evidence type="ECO:0000256" key="6">
    <source>
        <dbReference type="HAMAP-Rule" id="MF_00065"/>
    </source>
</evidence>
<keyword evidence="5 6" id="KW-0067">ATP-binding</keyword>
<gene>
    <name evidence="6 9" type="primary">cysC</name>
    <name evidence="9" type="ORF">GCM10022236_35810</name>
</gene>
<comment type="caution">
    <text evidence="6">Lacks conserved residue(s) required for the propagation of feature annotation.</text>
</comment>
<evidence type="ECO:0000256" key="5">
    <source>
        <dbReference type="ARBA" id="ARBA00022840"/>
    </source>
</evidence>
<evidence type="ECO:0000313" key="9">
    <source>
        <dbReference type="EMBL" id="GAA3630212.1"/>
    </source>
</evidence>
<keyword evidence="10" id="KW-1185">Reference proteome</keyword>
<dbReference type="SUPFAM" id="SSF52540">
    <property type="entry name" value="P-loop containing nucleoside triphosphate hydrolases"/>
    <property type="match status" value="1"/>
</dbReference>
<comment type="similarity">
    <text evidence="6 7">Belongs to the APS kinase family.</text>
</comment>
<dbReference type="RefSeq" id="WP_344807077.1">
    <property type="nucleotide sequence ID" value="NZ_BAABAB010000026.1"/>
</dbReference>
<dbReference type="EC" id="2.7.1.25" evidence="2 6"/>
<dbReference type="Proteomes" id="UP001501490">
    <property type="component" value="Unassembled WGS sequence"/>
</dbReference>
<feature type="domain" description="APS kinase" evidence="8">
    <location>
        <begin position="20"/>
        <end position="171"/>
    </location>
</feature>
<evidence type="ECO:0000313" key="10">
    <source>
        <dbReference type="Proteomes" id="UP001501490"/>
    </source>
</evidence>
<dbReference type="NCBIfam" id="NF003013">
    <property type="entry name" value="PRK03846.1"/>
    <property type="match status" value="1"/>
</dbReference>
<comment type="function">
    <text evidence="6 7">Catalyzes the synthesis of activated sulfate.</text>
</comment>
<comment type="pathway">
    <text evidence="6 7">Sulfur metabolism; hydrogen sulfide biosynthesis; sulfite from sulfate: step 2/3.</text>
</comment>
<evidence type="ECO:0000256" key="3">
    <source>
        <dbReference type="ARBA" id="ARBA00022679"/>
    </source>
</evidence>
<dbReference type="PANTHER" id="PTHR42700">
    <property type="entry name" value="SULFATE ADENYLYLTRANSFERASE"/>
    <property type="match status" value="1"/>
</dbReference>
<name>A0ABP7ADV8_9ACTN</name>
<dbReference type="HAMAP" id="MF_00065">
    <property type="entry name" value="Adenylyl_sulf_kinase"/>
    <property type="match status" value="1"/>
</dbReference>
<keyword evidence="6 7" id="KW-0418">Kinase</keyword>
<dbReference type="NCBIfam" id="TIGR00455">
    <property type="entry name" value="apsK"/>
    <property type="match status" value="1"/>
</dbReference>
<dbReference type="InterPro" id="IPR059117">
    <property type="entry name" value="APS_kinase_dom"/>
</dbReference>
<comment type="caution">
    <text evidence="9">The sequence shown here is derived from an EMBL/GenBank/DDBJ whole genome shotgun (WGS) entry which is preliminary data.</text>
</comment>
<dbReference type="InterPro" id="IPR002891">
    <property type="entry name" value="APS"/>
</dbReference>
<dbReference type="InterPro" id="IPR027417">
    <property type="entry name" value="P-loop_NTPase"/>
</dbReference>
<reference evidence="10" key="1">
    <citation type="journal article" date="2019" name="Int. J. Syst. Evol. Microbiol.">
        <title>The Global Catalogue of Microorganisms (GCM) 10K type strain sequencing project: providing services to taxonomists for standard genome sequencing and annotation.</title>
        <authorList>
            <consortium name="The Broad Institute Genomics Platform"/>
            <consortium name="The Broad Institute Genome Sequencing Center for Infectious Disease"/>
            <person name="Wu L."/>
            <person name="Ma J."/>
        </authorList>
    </citation>
    <scope>NUCLEOTIDE SEQUENCE [LARGE SCALE GENOMIC DNA]</scope>
    <source>
        <strain evidence="10">JCM 16929</strain>
    </source>
</reference>
<dbReference type="PANTHER" id="PTHR42700:SF1">
    <property type="entry name" value="SULFATE ADENYLYLTRANSFERASE"/>
    <property type="match status" value="1"/>
</dbReference>
<dbReference type="GO" id="GO:0016301">
    <property type="term" value="F:kinase activity"/>
    <property type="evidence" value="ECO:0007669"/>
    <property type="project" value="UniProtKB-KW"/>
</dbReference>
<keyword evidence="4 6" id="KW-0547">Nucleotide-binding</keyword>
<evidence type="ECO:0000259" key="8">
    <source>
        <dbReference type="Pfam" id="PF01583"/>
    </source>
</evidence>
<dbReference type="Gene3D" id="3.40.50.300">
    <property type="entry name" value="P-loop containing nucleotide triphosphate hydrolases"/>
    <property type="match status" value="1"/>
</dbReference>
<organism evidence="9 10">
    <name type="scientific">Microlunatus ginsengisoli</name>
    <dbReference type="NCBI Taxonomy" id="363863"/>
    <lineage>
        <taxon>Bacteria</taxon>
        <taxon>Bacillati</taxon>
        <taxon>Actinomycetota</taxon>
        <taxon>Actinomycetes</taxon>
        <taxon>Propionibacteriales</taxon>
        <taxon>Propionibacteriaceae</taxon>
        <taxon>Microlunatus</taxon>
    </lineage>
</organism>
<dbReference type="InterPro" id="IPR050512">
    <property type="entry name" value="Sulf_AdTrans/APS_kinase"/>
</dbReference>
<evidence type="ECO:0000256" key="7">
    <source>
        <dbReference type="RuleBase" id="RU004347"/>
    </source>
</evidence>
<evidence type="ECO:0000256" key="4">
    <source>
        <dbReference type="ARBA" id="ARBA00022741"/>
    </source>
</evidence>
<dbReference type="EMBL" id="BAABAB010000026">
    <property type="protein sequence ID" value="GAA3630212.1"/>
    <property type="molecule type" value="Genomic_DNA"/>
</dbReference>
<proteinExistence type="inferred from homology"/>
<keyword evidence="3 6" id="KW-0808">Transferase</keyword>
<protein>
    <recommendedName>
        <fullName evidence="2 6">Adenylyl-sulfate kinase</fullName>
        <ecNumber evidence="2 6">2.7.1.25</ecNumber>
    </recommendedName>
    <alternativeName>
        <fullName evidence="6">APS kinase</fullName>
    </alternativeName>
    <alternativeName>
        <fullName evidence="6">ATP adenosine-5'-phosphosulfate 3'-phosphotransferase</fullName>
    </alternativeName>
    <alternativeName>
        <fullName evidence="6">Adenosine-5'-phosphosulfate kinase</fullName>
    </alternativeName>
</protein>
<accession>A0ABP7ADV8</accession>
<sequence length="197" mass="20942">MTDTEIQVLEVAGLAATGTGATLWFTGLPSAGKSTIAHAVAADLRAAGLRVQVLDGDEVRPHLSAELGFSREARDINVKRIGYVARLLAGHGVIVLVPVIAPYIDARTAVRDDHASHDVPFAEVFVSTSLELAESRDVKGLYAKARRGELTGMTGVDDPYEKPTSAELVIDTGRVDLSTSVELAKALLTAIIDRELQ</sequence>
<feature type="binding site" evidence="6">
    <location>
        <begin position="27"/>
        <end position="34"/>
    </location>
    <ligand>
        <name>ATP</name>
        <dbReference type="ChEBI" id="CHEBI:30616"/>
    </ligand>
</feature>
<comment type="catalytic activity">
    <reaction evidence="1 6 7">
        <text>adenosine 5'-phosphosulfate + ATP = 3'-phosphoadenylyl sulfate + ADP + H(+)</text>
        <dbReference type="Rhea" id="RHEA:24152"/>
        <dbReference type="ChEBI" id="CHEBI:15378"/>
        <dbReference type="ChEBI" id="CHEBI:30616"/>
        <dbReference type="ChEBI" id="CHEBI:58243"/>
        <dbReference type="ChEBI" id="CHEBI:58339"/>
        <dbReference type="ChEBI" id="CHEBI:456216"/>
        <dbReference type="EC" id="2.7.1.25"/>
    </reaction>
</comment>
<dbReference type="Pfam" id="PF01583">
    <property type="entry name" value="APS_kinase"/>
    <property type="match status" value="1"/>
</dbReference>